<dbReference type="Pfam" id="PF16064">
    <property type="entry name" value="DUF4806"/>
    <property type="match status" value="1"/>
</dbReference>
<dbReference type="AGR" id="ZFIN:ZDB-GENE-131127-219"/>
<dbReference type="RefSeq" id="XP_068076671.1">
    <property type="nucleotide sequence ID" value="XM_068220570.2"/>
</dbReference>
<evidence type="ECO:0000313" key="4">
    <source>
        <dbReference type="RefSeq" id="XP_068076671.1"/>
    </source>
</evidence>
<sequence length="377" mass="41818">MAFIKEESEDLKIEDTFTVKHAEQITVDHEEVRSEDGAAETCSDLSSESEEEEEEDPCQRSRQPVKRAADLESDSPPPKLQKHTQTVKAEVLRPPAHDDPPPASALLSPAPGCDSPAASPLLSAGPLYTNITVKGMDMGSSNTQVGCGVDDQLVLMDPKKISPTPLHHHHQPEPLIQGRMIHAFMLLSRASECVSRNGDSSEQQRFSNLLLSSFGVEQYIVSSLEEIKLRLTVLERAVASISRAKEVMLPGGVLLPLQDYQDLQSLELRMEDAQCQKDLTAYLGTIGGCNIQIATRRILTTLIGHNLATKLTWTGSSQKKPFQNLRLKRVVTESVRMCGFQPSLLDSDIENEIKVWLRNSRDRAGGRKQRYLRMLTS</sequence>
<dbReference type="ZFIN" id="ZDB-GENE-131127-219">
    <property type="gene designation" value="si:dkey-172k15.5"/>
</dbReference>
<reference evidence="4" key="1">
    <citation type="submission" date="2025-08" db="UniProtKB">
        <authorList>
            <consortium name="RefSeq"/>
        </authorList>
    </citation>
    <scope>IDENTIFICATION</scope>
    <source>
        <strain evidence="4">Tuebingen</strain>
        <tissue evidence="4">Fibroblasts and whole tissue</tissue>
    </source>
</reference>
<evidence type="ECO:0000313" key="3">
    <source>
        <dbReference type="Proteomes" id="UP000000437"/>
    </source>
</evidence>
<keyword evidence="3" id="KW-1185">Reference proteome</keyword>
<protein>
    <submittedName>
        <fullName evidence="4">Uncharacterized protein si:dkey-172k15.5 isoform X1</fullName>
    </submittedName>
</protein>
<evidence type="ECO:0000313" key="5">
    <source>
        <dbReference type="ZFIN" id="ZDB-GENE-131127-219"/>
    </source>
</evidence>
<gene>
    <name evidence="4 5" type="primary">si:dkey-172k15.5</name>
</gene>
<dbReference type="PANTHER" id="PTHR34153">
    <property type="entry name" value="SI:CH211-262H13.3-RELATED-RELATED"/>
    <property type="match status" value="1"/>
</dbReference>
<feature type="compositionally biased region" description="Basic and acidic residues" evidence="1">
    <location>
        <begin position="27"/>
        <end position="36"/>
    </location>
</feature>
<feature type="region of interest" description="Disordered" evidence="1">
    <location>
        <begin position="27"/>
        <end position="118"/>
    </location>
</feature>
<dbReference type="GeneID" id="797633"/>
<dbReference type="AlphaFoldDB" id="A0AB32TP27"/>
<dbReference type="PANTHER" id="PTHR34153:SF2">
    <property type="entry name" value="SI:CH211-262H13.3-RELATED"/>
    <property type="match status" value="1"/>
</dbReference>
<organism evidence="3 4">
    <name type="scientific">Danio rerio</name>
    <name type="common">Zebrafish</name>
    <name type="synonym">Brachydanio rerio</name>
    <dbReference type="NCBI Taxonomy" id="7955"/>
    <lineage>
        <taxon>Eukaryota</taxon>
        <taxon>Metazoa</taxon>
        <taxon>Chordata</taxon>
        <taxon>Craniata</taxon>
        <taxon>Vertebrata</taxon>
        <taxon>Euteleostomi</taxon>
        <taxon>Actinopterygii</taxon>
        <taxon>Neopterygii</taxon>
        <taxon>Teleostei</taxon>
        <taxon>Ostariophysi</taxon>
        <taxon>Cypriniformes</taxon>
        <taxon>Danionidae</taxon>
        <taxon>Danioninae</taxon>
        <taxon>Danio</taxon>
    </lineage>
</organism>
<dbReference type="Proteomes" id="UP000000437">
    <property type="component" value="Chromosome 4"/>
</dbReference>
<dbReference type="KEGG" id="dre:797633"/>
<evidence type="ECO:0000256" key="1">
    <source>
        <dbReference type="SAM" id="MobiDB-lite"/>
    </source>
</evidence>
<evidence type="ECO:0000259" key="2">
    <source>
        <dbReference type="Pfam" id="PF16064"/>
    </source>
</evidence>
<dbReference type="InterPro" id="IPR032071">
    <property type="entry name" value="DUF4806"/>
</dbReference>
<name>A0AB32TP27_DANRE</name>
<feature type="compositionally biased region" description="Acidic residues" evidence="1">
    <location>
        <begin position="47"/>
        <end position="56"/>
    </location>
</feature>
<feature type="domain" description="DUF4806" evidence="2">
    <location>
        <begin position="252"/>
        <end position="326"/>
    </location>
</feature>
<accession>A0AB32TP27</accession>
<proteinExistence type="predicted"/>